<evidence type="ECO:0000313" key="1">
    <source>
        <dbReference type="EMBL" id="EMF79775.1"/>
    </source>
</evidence>
<name>M3GTB5_9LEPT</name>
<accession>M3GTB5</accession>
<organism evidence="1 2">
    <name type="scientific">Leptospira weilii serovar Topaz str. LT2116</name>
    <dbReference type="NCBI Taxonomy" id="1088540"/>
    <lineage>
        <taxon>Bacteria</taxon>
        <taxon>Pseudomonadati</taxon>
        <taxon>Spirochaetota</taxon>
        <taxon>Spirochaetia</taxon>
        <taxon>Leptospirales</taxon>
        <taxon>Leptospiraceae</taxon>
        <taxon>Leptospira</taxon>
    </lineage>
</organism>
<proteinExistence type="predicted"/>
<protein>
    <submittedName>
        <fullName evidence="1">Uncharacterized protein</fullName>
    </submittedName>
</protein>
<dbReference type="AlphaFoldDB" id="M3GTB5"/>
<dbReference type="Proteomes" id="UP000011770">
    <property type="component" value="Unassembled WGS sequence"/>
</dbReference>
<evidence type="ECO:0000313" key="2">
    <source>
        <dbReference type="Proteomes" id="UP000011770"/>
    </source>
</evidence>
<sequence length="48" mass="5871">MDKCGFLPFLFKVFLSRFTPILFSFENWNRFTLTFKLFKAKKNPYDLL</sequence>
<gene>
    <name evidence="1" type="ORF">LEP1GSC188_1502</name>
</gene>
<comment type="caution">
    <text evidence="1">The sequence shown here is derived from an EMBL/GenBank/DDBJ whole genome shotgun (WGS) entry which is preliminary data.</text>
</comment>
<reference evidence="1 2" key="1">
    <citation type="submission" date="2013-01" db="EMBL/GenBank/DDBJ databases">
        <authorList>
            <person name="Harkins D.M."/>
            <person name="Durkin A.S."/>
            <person name="Brinkac L.M."/>
            <person name="Haft D.H."/>
            <person name="Selengut J.D."/>
            <person name="Sanka R."/>
            <person name="DePew J."/>
            <person name="Purushe J."/>
            <person name="Tulsiani S.M."/>
            <person name="Graham G.C."/>
            <person name="Burns M.-A."/>
            <person name="Dohnt M.F."/>
            <person name="Smythe L.D."/>
            <person name="McKay D.B."/>
            <person name="Craig S.B."/>
            <person name="Vinetz J.M."/>
            <person name="Sutton G.G."/>
            <person name="Nierman W.C."/>
            <person name="Fouts D.E."/>
        </authorList>
    </citation>
    <scope>NUCLEOTIDE SEQUENCE [LARGE SCALE GENOMIC DNA]</scope>
    <source>
        <strain evidence="1 2">LT2116</strain>
    </source>
</reference>
<dbReference type="EMBL" id="AHOR02000076">
    <property type="protein sequence ID" value="EMF79775.1"/>
    <property type="molecule type" value="Genomic_DNA"/>
</dbReference>